<organism evidence="2 3">
    <name type="scientific">Cognatiluteimonas weifangensis</name>
    <dbReference type="NCBI Taxonomy" id="2303539"/>
    <lineage>
        <taxon>Bacteria</taxon>
        <taxon>Pseudomonadati</taxon>
        <taxon>Pseudomonadota</taxon>
        <taxon>Gammaproteobacteria</taxon>
        <taxon>Lysobacterales</taxon>
        <taxon>Lysobacteraceae</taxon>
        <taxon>Cognatiluteimonas</taxon>
    </lineage>
</organism>
<dbReference type="EMBL" id="QVPD01000014">
    <property type="protein sequence ID" value="RFP59194.1"/>
    <property type="molecule type" value="Genomic_DNA"/>
</dbReference>
<reference evidence="2 3" key="1">
    <citation type="submission" date="2018-08" db="EMBL/GenBank/DDBJ databases">
        <title>Lysobacter weifangensis sp. nov., a new member of the family 'Xanthomonadaceae', isolated from soil in a farmland.</title>
        <authorList>
            <person name="Zhao H."/>
        </authorList>
    </citation>
    <scope>NUCLEOTIDE SEQUENCE [LARGE SCALE GENOMIC DNA]</scope>
    <source>
        <strain evidence="2 3">WF-2</strain>
    </source>
</reference>
<sequence length="329" mass="35861">MPAFAAEDAAAPTVQWVMPWKAGTTLVYAMEDTTTEVRGDQRSRSRSTSTTEVRITEASKEGFVQSWTGTGGRFQVLEGDRAAEALMQQFASAFDGVALEVQLNAAGNYARAGNIAELAPRLREAFLAGAQLGLDQQLAKTGEDVSGEARLKAMERMQGIVDRMTAPAVLEAMLTRNVQWYNGFVGIDVEPDETYELHTELPNPFGGPTFPATLTFSLAVSSEDPEDLFVSFDQRIDPEKGRAAVIGATRALLGEDVPENSLQALAFSMVDEGLFVVHRPTGTVEMFEAVRTTKFGDFEKVERHRLRLTSGGHGHVWRDEQEAEAAAAK</sequence>
<evidence type="ECO:0000256" key="1">
    <source>
        <dbReference type="SAM" id="MobiDB-lite"/>
    </source>
</evidence>
<dbReference type="AlphaFoldDB" id="A0A372DI91"/>
<evidence type="ECO:0000313" key="3">
    <source>
        <dbReference type="Proteomes" id="UP000262917"/>
    </source>
</evidence>
<accession>A0A372DI91</accession>
<gene>
    <name evidence="2" type="ORF">D0Y53_11435</name>
</gene>
<comment type="caution">
    <text evidence="2">The sequence shown here is derived from an EMBL/GenBank/DDBJ whole genome shotgun (WGS) entry which is preliminary data.</text>
</comment>
<protein>
    <submittedName>
        <fullName evidence="2">Uncharacterized protein</fullName>
    </submittedName>
</protein>
<feature type="region of interest" description="Disordered" evidence="1">
    <location>
        <begin position="35"/>
        <end position="54"/>
    </location>
</feature>
<evidence type="ECO:0000313" key="2">
    <source>
        <dbReference type="EMBL" id="RFP59194.1"/>
    </source>
</evidence>
<proteinExistence type="predicted"/>
<keyword evidence="3" id="KW-1185">Reference proteome</keyword>
<dbReference type="Proteomes" id="UP000262917">
    <property type="component" value="Unassembled WGS sequence"/>
</dbReference>
<name>A0A372DI91_9GAMM</name>